<accession>X0VP82</accession>
<dbReference type="EMBL" id="BARS01032937">
    <property type="protein sequence ID" value="GAG20199.1"/>
    <property type="molecule type" value="Genomic_DNA"/>
</dbReference>
<reference evidence="1" key="1">
    <citation type="journal article" date="2014" name="Front. Microbiol.">
        <title>High frequency of phylogenetically diverse reductive dehalogenase-homologous genes in deep subseafloor sedimentary metagenomes.</title>
        <authorList>
            <person name="Kawai M."/>
            <person name="Futagami T."/>
            <person name="Toyoda A."/>
            <person name="Takaki Y."/>
            <person name="Nishi S."/>
            <person name="Hori S."/>
            <person name="Arai W."/>
            <person name="Tsubouchi T."/>
            <person name="Morono Y."/>
            <person name="Uchiyama I."/>
            <person name="Ito T."/>
            <person name="Fujiyama A."/>
            <person name="Inagaki F."/>
            <person name="Takami H."/>
        </authorList>
    </citation>
    <scope>NUCLEOTIDE SEQUENCE</scope>
    <source>
        <strain evidence="1">Expedition CK06-06</strain>
    </source>
</reference>
<comment type="caution">
    <text evidence="1">The sequence shown here is derived from an EMBL/GenBank/DDBJ whole genome shotgun (WGS) entry which is preliminary data.</text>
</comment>
<protein>
    <submittedName>
        <fullName evidence="1">Uncharacterized protein</fullName>
    </submittedName>
</protein>
<dbReference type="Gene3D" id="3.40.50.10610">
    <property type="entry name" value="ABC-type transport auxiliary lipoprotein component"/>
    <property type="match status" value="1"/>
</dbReference>
<sequence length="261" mass="29916">QREPMIGFLADKNLEIITDCVKGDYSHILTGRFRERFGVIKAELHLIDCQTSRIIYSFQEKDRDTDKGETIPEGGEAVLERLAKKFYKYIETHLVARIRIGLIDFEMTGGSSDFCFLKKSIPTMLATGLSVSRQFLLIETKAENLLESKRGESSKGISDPTTMIDGARKKNMNYLIIGEFWERKNKMRIDARCVSVETSEIILSEDITLKRIEVDNISEEIKFLASKIRIKIENDLMKKEKQIKSIAVISFPPRPNSKKSR</sequence>
<name>X0VP82_9ZZZZ</name>
<feature type="non-terminal residue" evidence="1">
    <location>
        <position position="1"/>
    </location>
</feature>
<feature type="non-terminal residue" evidence="1">
    <location>
        <position position="261"/>
    </location>
</feature>
<gene>
    <name evidence="1" type="ORF">S01H1_51065</name>
</gene>
<organism evidence="1">
    <name type="scientific">marine sediment metagenome</name>
    <dbReference type="NCBI Taxonomy" id="412755"/>
    <lineage>
        <taxon>unclassified sequences</taxon>
        <taxon>metagenomes</taxon>
        <taxon>ecological metagenomes</taxon>
    </lineage>
</organism>
<proteinExistence type="predicted"/>
<dbReference type="AlphaFoldDB" id="X0VP82"/>
<evidence type="ECO:0000313" key="1">
    <source>
        <dbReference type="EMBL" id="GAG20199.1"/>
    </source>
</evidence>